<name>A0ABW8LV30_9ACTN</name>
<dbReference type="RefSeq" id="WP_358629727.1">
    <property type="nucleotide sequence ID" value="NZ_JBFAEV010000002.1"/>
</dbReference>
<organism evidence="2 3">
    <name type="scientific">Streptomyces milbemycinicus</name>
    <dbReference type="NCBI Taxonomy" id="476552"/>
    <lineage>
        <taxon>Bacteria</taxon>
        <taxon>Bacillati</taxon>
        <taxon>Actinomycetota</taxon>
        <taxon>Actinomycetes</taxon>
        <taxon>Kitasatosporales</taxon>
        <taxon>Streptomycetaceae</taxon>
        <taxon>Streptomyces</taxon>
    </lineage>
</organism>
<dbReference type="Proteomes" id="UP001620295">
    <property type="component" value="Unassembled WGS sequence"/>
</dbReference>
<evidence type="ECO:0000256" key="1">
    <source>
        <dbReference type="SAM" id="SignalP"/>
    </source>
</evidence>
<sequence>MNTARIKKGRLLAVTAVAGLVAGAIAVLSPAQASEGASASSCKSRHVKVYPGDGVPPRWRYGEVDFAVNVCPKEDADGWETNATAASNKTGQSIGYKLESANLRVLGTGENKQTRNATYMGSFVVNDCAPLIEWPCAKTHKVEVGFAFIADKKTGKVRLVYGGAVDSTMPRGMALYRTP</sequence>
<evidence type="ECO:0000313" key="3">
    <source>
        <dbReference type="Proteomes" id="UP001620295"/>
    </source>
</evidence>
<comment type="caution">
    <text evidence="2">The sequence shown here is derived from an EMBL/GenBank/DDBJ whole genome shotgun (WGS) entry which is preliminary data.</text>
</comment>
<keyword evidence="1" id="KW-0732">Signal</keyword>
<dbReference type="EMBL" id="JBJDQH010000008">
    <property type="protein sequence ID" value="MFK4268061.1"/>
    <property type="molecule type" value="Genomic_DNA"/>
</dbReference>
<evidence type="ECO:0008006" key="4">
    <source>
        <dbReference type="Google" id="ProtNLM"/>
    </source>
</evidence>
<keyword evidence="3" id="KW-1185">Reference proteome</keyword>
<feature type="signal peptide" evidence="1">
    <location>
        <begin position="1"/>
        <end position="33"/>
    </location>
</feature>
<proteinExistence type="predicted"/>
<reference evidence="2 3" key="1">
    <citation type="submission" date="2024-11" db="EMBL/GenBank/DDBJ databases">
        <title>The Natural Products Discovery Center: Release of the First 8490 Sequenced Strains for Exploring Actinobacteria Biosynthetic Diversity.</title>
        <authorList>
            <person name="Kalkreuter E."/>
            <person name="Kautsar S.A."/>
            <person name="Yang D."/>
            <person name="Bader C.D."/>
            <person name="Teijaro C.N."/>
            <person name="Fluegel L."/>
            <person name="Davis C.M."/>
            <person name="Simpson J.R."/>
            <person name="Lauterbach L."/>
            <person name="Steele A.D."/>
            <person name="Gui C."/>
            <person name="Meng S."/>
            <person name="Li G."/>
            <person name="Viehrig K."/>
            <person name="Ye F."/>
            <person name="Su P."/>
            <person name="Kiefer A.F."/>
            <person name="Nichols A."/>
            <person name="Cepeda A.J."/>
            <person name="Yan W."/>
            <person name="Fan B."/>
            <person name="Jiang Y."/>
            <person name="Adhikari A."/>
            <person name="Zheng C.-J."/>
            <person name="Schuster L."/>
            <person name="Cowan T.M."/>
            <person name="Smanski M.J."/>
            <person name="Chevrette M.G."/>
            <person name="De Carvalho L.P.S."/>
            <person name="Shen B."/>
        </authorList>
    </citation>
    <scope>NUCLEOTIDE SEQUENCE [LARGE SCALE GENOMIC DNA]</scope>
    <source>
        <strain evidence="2 3">NPDC020863</strain>
    </source>
</reference>
<accession>A0ABW8LV30</accession>
<feature type="chain" id="PRO_5045813284" description="Secreted protein" evidence="1">
    <location>
        <begin position="34"/>
        <end position="179"/>
    </location>
</feature>
<evidence type="ECO:0000313" key="2">
    <source>
        <dbReference type="EMBL" id="MFK4268061.1"/>
    </source>
</evidence>
<gene>
    <name evidence="2" type="ORF">ACI2L5_24430</name>
</gene>
<protein>
    <recommendedName>
        <fullName evidence="4">Secreted protein</fullName>
    </recommendedName>
</protein>